<evidence type="ECO:0000313" key="9">
    <source>
        <dbReference type="EMBL" id="REJ42999.1"/>
    </source>
</evidence>
<dbReference type="SUPFAM" id="SSF58104">
    <property type="entry name" value="Methyl-accepting chemotaxis protein (MCP) signaling domain"/>
    <property type="match status" value="1"/>
</dbReference>
<gene>
    <name evidence="9" type="ORF">DWQ54_08890</name>
</gene>
<dbReference type="SMART" id="SM00283">
    <property type="entry name" value="MA"/>
    <property type="match status" value="1"/>
</dbReference>
<dbReference type="InterPro" id="IPR011990">
    <property type="entry name" value="TPR-like_helical_dom_sf"/>
</dbReference>
<dbReference type="GO" id="GO:0007165">
    <property type="term" value="P:signal transduction"/>
    <property type="evidence" value="ECO:0007669"/>
    <property type="project" value="UniProtKB-KW"/>
</dbReference>
<keyword evidence="5" id="KW-0175">Coiled coil</keyword>
<dbReference type="Gene3D" id="1.10.287.950">
    <property type="entry name" value="Methyl-accepting chemotaxis protein"/>
    <property type="match status" value="1"/>
</dbReference>
<evidence type="ECO:0000256" key="5">
    <source>
        <dbReference type="SAM" id="Coils"/>
    </source>
</evidence>
<dbReference type="SUPFAM" id="SSF158472">
    <property type="entry name" value="HAMP domain-like"/>
    <property type="match status" value="1"/>
</dbReference>
<dbReference type="Gene3D" id="6.10.340.10">
    <property type="match status" value="1"/>
</dbReference>
<dbReference type="AlphaFoldDB" id="A0A3E0L672"/>
<feature type="domain" description="HAMP" evidence="8">
    <location>
        <begin position="475"/>
        <end position="527"/>
    </location>
</feature>
<evidence type="ECO:0000256" key="6">
    <source>
        <dbReference type="SAM" id="MobiDB-lite"/>
    </source>
</evidence>
<proteinExistence type="inferred from homology"/>
<dbReference type="InterPro" id="IPR004089">
    <property type="entry name" value="MCPsignal_dom"/>
</dbReference>
<accession>A0A3E0L672</accession>
<evidence type="ECO:0000313" key="10">
    <source>
        <dbReference type="Proteomes" id="UP000256873"/>
    </source>
</evidence>
<dbReference type="PANTHER" id="PTHR32089:SF114">
    <property type="entry name" value="METHYL-ACCEPTING CHEMOTAXIS PROTEIN MCPB"/>
    <property type="match status" value="1"/>
</dbReference>
<dbReference type="Pfam" id="PF00672">
    <property type="entry name" value="HAMP"/>
    <property type="match status" value="1"/>
</dbReference>
<evidence type="ECO:0000259" key="8">
    <source>
        <dbReference type="PROSITE" id="PS50885"/>
    </source>
</evidence>
<dbReference type="CDD" id="cd11386">
    <property type="entry name" value="MCP_signal"/>
    <property type="match status" value="1"/>
</dbReference>
<dbReference type="SMART" id="SM00304">
    <property type="entry name" value="HAMP"/>
    <property type="match status" value="2"/>
</dbReference>
<evidence type="ECO:0000256" key="2">
    <source>
        <dbReference type="ARBA" id="ARBA00029447"/>
    </source>
</evidence>
<dbReference type="PROSITE" id="PS50111">
    <property type="entry name" value="CHEMOTAXIS_TRANSDUC_2"/>
    <property type="match status" value="1"/>
</dbReference>
<dbReference type="Proteomes" id="UP000256873">
    <property type="component" value="Unassembled WGS sequence"/>
</dbReference>
<dbReference type="PROSITE" id="PS50885">
    <property type="entry name" value="HAMP"/>
    <property type="match status" value="2"/>
</dbReference>
<feature type="repeat" description="TPR" evidence="4">
    <location>
        <begin position="41"/>
        <end position="74"/>
    </location>
</feature>
<dbReference type="InterPro" id="IPR019734">
    <property type="entry name" value="TPR_rpt"/>
</dbReference>
<evidence type="ECO:0000259" key="7">
    <source>
        <dbReference type="PROSITE" id="PS50111"/>
    </source>
</evidence>
<protein>
    <submittedName>
        <fullName evidence="9">HAMP domain-containing protein</fullName>
    </submittedName>
</protein>
<dbReference type="SMART" id="SM00028">
    <property type="entry name" value="TPR"/>
    <property type="match status" value="2"/>
</dbReference>
<evidence type="ECO:0000256" key="1">
    <source>
        <dbReference type="ARBA" id="ARBA00023224"/>
    </source>
</evidence>
<dbReference type="SUPFAM" id="SSF48452">
    <property type="entry name" value="TPR-like"/>
    <property type="match status" value="1"/>
</dbReference>
<organism evidence="9 10">
    <name type="scientific">Microcystis flos-aquae TF09</name>
    <dbReference type="NCBI Taxonomy" id="2060473"/>
    <lineage>
        <taxon>Bacteria</taxon>
        <taxon>Bacillati</taxon>
        <taxon>Cyanobacteriota</taxon>
        <taxon>Cyanophyceae</taxon>
        <taxon>Oscillatoriophycideae</taxon>
        <taxon>Chroococcales</taxon>
        <taxon>Microcystaceae</taxon>
        <taxon>Microcystis</taxon>
    </lineage>
</organism>
<dbReference type="PANTHER" id="PTHR32089">
    <property type="entry name" value="METHYL-ACCEPTING CHEMOTAXIS PROTEIN MCPB"/>
    <property type="match status" value="1"/>
</dbReference>
<feature type="compositionally biased region" description="Basic and acidic residues" evidence="6">
    <location>
        <begin position="358"/>
        <end position="367"/>
    </location>
</feature>
<sequence>MPSGKEYAKLYGKANTAYCQGNLEDAAVIVKEMISRHPDDANVILLQGHIYVGLQQYSLAEGRYEKVLELAKNSANFFELVDYARRGLDQIQQLRFEAENGDFMIAAADSIAYSEAAFDPSQGFSNSLSGRSQAAAIERQQEVVDWDSGLFNDEDFGEPTAGTVDSYGDDFGESEETAFSSLILAGSGSHGSQWSGDSADGEPPFPFLEAAEIDPLQEGWGGGLGSTGEATFTADWRENPVTGRDQELSYADAPETSTFAIDPELPRQQAAKTDLNQGRVTQKRYEEDEARDFRELKLNDEDLDGFSQLRLTDIGEELGESELFTGSGEEALTAGFVPEPRASLNASSAVGEPSFHPSRLEIPDDKRDSHLGPVSERLLGPVVEVNPGKLAFFVNASLGKKQLILAALAGITPVVLIFAVSTTSWLSAKVAPKPAPIPPAPASLSPWSQPKPAMMLLTGLGTFALTWLGLQLLISQIKRSLDDLQSQFDHLSEGNFNAKATIYSEDEFGQLANRFNQMAQVVATITTLAQGRAAETERERKNLQRQVIRLLDDVEGAARGDLTVEAEVSADVLGAVADAFNLTIQNLREIVRQVKKAAKQVNQASTNSESFARNQSSDALRMAEELAATLNSVQMMTDSIQRVAENAREAEEVARTSSITALKGGDSVERTVAGILQIRDTVSETARKVKRLAEASQEISKIVAVVSQIASRTNLLALNASIQAARAGDAGRGFAVVADEVRQLAYRSAKSLKEIEQIVLQIQSETGSVMMAMEEGIQQVIDVTERSEQAKKSLEDIIQVSNRIDTLVRSITADTVKQRENSLNVAQVMQSVELTAQETSQESQQVAGSLQKLVSISRELLSSVERFKIDSEDN</sequence>
<evidence type="ECO:0000256" key="4">
    <source>
        <dbReference type="PROSITE-ProRule" id="PRU00339"/>
    </source>
</evidence>
<comment type="similarity">
    <text evidence="2">Belongs to the methyl-accepting chemotaxis (MCP) protein family.</text>
</comment>
<feature type="coiled-coil region" evidence="5">
    <location>
        <begin position="526"/>
        <end position="553"/>
    </location>
</feature>
<dbReference type="Gene3D" id="1.25.40.10">
    <property type="entry name" value="Tetratricopeptide repeat domain"/>
    <property type="match status" value="1"/>
</dbReference>
<dbReference type="InterPro" id="IPR003660">
    <property type="entry name" value="HAMP_dom"/>
</dbReference>
<evidence type="ECO:0000256" key="3">
    <source>
        <dbReference type="PROSITE-ProRule" id="PRU00284"/>
    </source>
</evidence>
<reference evidence="9 10" key="1">
    <citation type="submission" date="2017-10" db="EMBL/GenBank/DDBJ databases">
        <title>A large-scale comparative metagenomic study reveals the eutrophication-driven functional interactions in six Microcystis-epibionts communities.</title>
        <authorList>
            <person name="Li Q."/>
            <person name="Lin F."/>
        </authorList>
    </citation>
    <scope>NUCLEOTIDE SEQUENCE [LARGE SCALE GENOMIC DNA]</scope>
    <source>
        <strain evidence="9">TF09</strain>
    </source>
</reference>
<feature type="domain" description="HAMP" evidence="8">
    <location>
        <begin position="541"/>
        <end position="592"/>
    </location>
</feature>
<feature type="domain" description="Methyl-accepting transducer" evidence="7">
    <location>
        <begin position="597"/>
        <end position="847"/>
    </location>
</feature>
<dbReference type="GO" id="GO:0016020">
    <property type="term" value="C:membrane"/>
    <property type="evidence" value="ECO:0007669"/>
    <property type="project" value="InterPro"/>
</dbReference>
<keyword evidence="4" id="KW-0802">TPR repeat</keyword>
<keyword evidence="1 3" id="KW-0807">Transducer</keyword>
<dbReference type="Pfam" id="PF00015">
    <property type="entry name" value="MCPsignal"/>
    <property type="match status" value="1"/>
</dbReference>
<dbReference type="EMBL" id="QQWC01000002">
    <property type="protein sequence ID" value="REJ42999.1"/>
    <property type="molecule type" value="Genomic_DNA"/>
</dbReference>
<dbReference type="PROSITE" id="PS50005">
    <property type="entry name" value="TPR"/>
    <property type="match status" value="1"/>
</dbReference>
<name>A0A3E0L672_9CHRO</name>
<dbReference type="CDD" id="cd06225">
    <property type="entry name" value="HAMP"/>
    <property type="match status" value="1"/>
</dbReference>
<comment type="caution">
    <text evidence="9">The sequence shown here is derived from an EMBL/GenBank/DDBJ whole genome shotgun (WGS) entry which is preliminary data.</text>
</comment>
<feature type="region of interest" description="Disordered" evidence="6">
    <location>
        <begin position="346"/>
        <end position="367"/>
    </location>
</feature>